<dbReference type="PANTHER" id="PTHR11851:SF225">
    <property type="entry name" value="NON-PEPTIDASE HOMOLOG YMXG"/>
    <property type="match status" value="1"/>
</dbReference>
<reference evidence="4 5" key="1">
    <citation type="submission" date="2013-05" db="EMBL/GenBank/DDBJ databases">
        <title>Draft genome sequence of Rubidibacter lacunae KORDI 51-2.</title>
        <authorList>
            <person name="Choi D.H."/>
            <person name="Noh J.H."/>
            <person name="Kwon K.-K."/>
            <person name="Lee J.-H."/>
            <person name="Ryu J.-Y."/>
        </authorList>
    </citation>
    <scope>NUCLEOTIDE SEQUENCE [LARGE SCALE GENOMIC DNA]</scope>
    <source>
        <strain evidence="4 5">KORDI 51-2</strain>
    </source>
</reference>
<feature type="signal peptide" evidence="1">
    <location>
        <begin position="1"/>
        <end position="22"/>
    </location>
</feature>
<keyword evidence="5" id="KW-1185">Reference proteome</keyword>
<accession>U5DSB9</accession>
<dbReference type="PATRIC" id="fig|582515.4.peg.806"/>
<dbReference type="OrthoDB" id="9811314at2"/>
<dbReference type="InParanoid" id="U5DSB9"/>
<evidence type="ECO:0000313" key="5">
    <source>
        <dbReference type="Proteomes" id="UP000016960"/>
    </source>
</evidence>
<evidence type="ECO:0000256" key="1">
    <source>
        <dbReference type="SAM" id="SignalP"/>
    </source>
</evidence>
<name>U5DSB9_9CHRO</name>
<dbReference type="Proteomes" id="UP000016960">
    <property type="component" value="Unassembled WGS sequence"/>
</dbReference>
<dbReference type="Gene3D" id="3.30.830.10">
    <property type="entry name" value="Metalloenzyme, LuxS/M16 peptidase-like"/>
    <property type="match status" value="2"/>
</dbReference>
<gene>
    <name evidence="4" type="ORF">KR51_00007280</name>
</gene>
<proteinExistence type="predicted"/>
<evidence type="ECO:0000259" key="3">
    <source>
        <dbReference type="Pfam" id="PF05193"/>
    </source>
</evidence>
<dbReference type="STRING" id="582515.KR51_00007280"/>
<dbReference type="AlphaFoldDB" id="U5DSB9"/>
<dbReference type="Pfam" id="PF05193">
    <property type="entry name" value="Peptidase_M16_C"/>
    <property type="match status" value="1"/>
</dbReference>
<dbReference type="InterPro" id="IPR007863">
    <property type="entry name" value="Peptidase_M16_C"/>
</dbReference>
<feature type="domain" description="Peptidase M16 C-terminal" evidence="3">
    <location>
        <begin position="220"/>
        <end position="396"/>
    </location>
</feature>
<feature type="chain" id="PRO_5004659013" evidence="1">
    <location>
        <begin position="23"/>
        <end position="492"/>
    </location>
</feature>
<dbReference type="GO" id="GO:0046872">
    <property type="term" value="F:metal ion binding"/>
    <property type="evidence" value="ECO:0007669"/>
    <property type="project" value="InterPro"/>
</dbReference>
<dbReference type="eggNOG" id="COG0612">
    <property type="taxonomic scope" value="Bacteria"/>
</dbReference>
<dbReference type="EMBL" id="ASSJ01000016">
    <property type="protein sequence ID" value="ERN42570.1"/>
    <property type="molecule type" value="Genomic_DNA"/>
</dbReference>
<keyword evidence="1" id="KW-0732">Signal</keyword>
<feature type="domain" description="Peptidase M16 N-terminal" evidence="2">
    <location>
        <begin position="84"/>
        <end position="180"/>
    </location>
</feature>
<dbReference type="InterPro" id="IPR011249">
    <property type="entry name" value="Metalloenz_LuxS/M16"/>
</dbReference>
<comment type="caution">
    <text evidence="4">The sequence shown here is derived from an EMBL/GenBank/DDBJ whole genome shotgun (WGS) entry which is preliminary data.</text>
</comment>
<dbReference type="Pfam" id="PF00675">
    <property type="entry name" value="Peptidase_M16"/>
    <property type="match status" value="1"/>
</dbReference>
<evidence type="ECO:0000313" key="4">
    <source>
        <dbReference type="EMBL" id="ERN42570.1"/>
    </source>
</evidence>
<protein>
    <submittedName>
        <fullName evidence="4">Putative Zn-dependent peptidase</fullName>
    </submittedName>
</protein>
<evidence type="ECO:0000259" key="2">
    <source>
        <dbReference type="Pfam" id="PF00675"/>
    </source>
</evidence>
<sequence>MKYRLRSLFWLGLGLFAALAIAAFGPGPAEQAFAATPRHYTELEFPPLPDVELPDYTRFQLDNGAIVYLIEDRELPLVQGTAVLRVGARHEPADRVGLARLMGVALRAGGTENHAPDELNQLLEQRAASVETRVGLDAGTASFSALSEDLETVFKLFAEVLRSPAFGPEQLELLMRQARGTIARRNDDPGNIAGREFRKLIYGEDSPYARTVEYATLARIERADVLEFYRTYVRPDNLVLGIVGDFETEKMRALVEQTFGDWQGSGPLPNLEPPPTEQVQTGGLYFVEQPQLTQSNVLLGHVGGQFDAADYPAMRAIDSLLNGFSGRLFDEVRSRRGLAYSVYAAWSADYDRPGLFVAGGQTRSQTTVPFVQAIETEIERLRSETVSTEELDNAIEAAANSFVFNFQTPRQTLSRLMRYEFYDYPENFLFESQEALQALTPKDILAAARNNLKPEQLVTVVVGNSRDIQPPLSSLDATVTALDVTIPPDPNG</sequence>
<dbReference type="PANTHER" id="PTHR11851">
    <property type="entry name" value="METALLOPROTEASE"/>
    <property type="match status" value="1"/>
</dbReference>
<organism evidence="4 5">
    <name type="scientific">Rubidibacter lacunae KORDI 51-2</name>
    <dbReference type="NCBI Taxonomy" id="582515"/>
    <lineage>
        <taxon>Bacteria</taxon>
        <taxon>Bacillati</taxon>
        <taxon>Cyanobacteriota</taxon>
        <taxon>Cyanophyceae</taxon>
        <taxon>Oscillatoriophycideae</taxon>
        <taxon>Chroococcales</taxon>
        <taxon>Aphanothecaceae</taxon>
        <taxon>Rubidibacter</taxon>
    </lineage>
</organism>
<dbReference type="InterPro" id="IPR050361">
    <property type="entry name" value="MPP/UQCRC_Complex"/>
</dbReference>
<dbReference type="SUPFAM" id="SSF63411">
    <property type="entry name" value="LuxS/MPP-like metallohydrolase"/>
    <property type="match status" value="2"/>
</dbReference>
<dbReference type="RefSeq" id="WP_022604796.1">
    <property type="nucleotide sequence ID" value="NZ_ASSJ01000016.1"/>
</dbReference>
<dbReference type="InterPro" id="IPR011765">
    <property type="entry name" value="Pept_M16_N"/>
</dbReference>